<organism evidence="2 3">
    <name type="scientific">Vigna angularis var. angularis</name>
    <dbReference type="NCBI Taxonomy" id="157739"/>
    <lineage>
        <taxon>Eukaryota</taxon>
        <taxon>Viridiplantae</taxon>
        <taxon>Streptophyta</taxon>
        <taxon>Embryophyta</taxon>
        <taxon>Tracheophyta</taxon>
        <taxon>Spermatophyta</taxon>
        <taxon>Magnoliopsida</taxon>
        <taxon>eudicotyledons</taxon>
        <taxon>Gunneridae</taxon>
        <taxon>Pentapetalae</taxon>
        <taxon>rosids</taxon>
        <taxon>fabids</taxon>
        <taxon>Fabales</taxon>
        <taxon>Fabaceae</taxon>
        <taxon>Papilionoideae</taxon>
        <taxon>50 kb inversion clade</taxon>
        <taxon>NPAAA clade</taxon>
        <taxon>indigoferoid/millettioid clade</taxon>
        <taxon>Phaseoleae</taxon>
        <taxon>Vigna</taxon>
    </lineage>
</organism>
<keyword evidence="3" id="KW-1185">Reference proteome</keyword>
<evidence type="ECO:0000313" key="3">
    <source>
        <dbReference type="Proteomes" id="UP000291084"/>
    </source>
</evidence>
<evidence type="ECO:0000313" key="2">
    <source>
        <dbReference type="EMBL" id="BAU02113.1"/>
    </source>
</evidence>
<feature type="compositionally biased region" description="Polar residues" evidence="1">
    <location>
        <begin position="99"/>
        <end position="115"/>
    </location>
</feature>
<dbReference type="AlphaFoldDB" id="A0A0S3TAZ6"/>
<accession>A0A0S3TAZ6</accession>
<proteinExistence type="predicted"/>
<reference evidence="2 3" key="1">
    <citation type="journal article" date="2015" name="Sci. Rep.">
        <title>The power of single molecule real-time sequencing technology in the de novo assembly of a eukaryotic genome.</title>
        <authorList>
            <person name="Sakai H."/>
            <person name="Naito K."/>
            <person name="Ogiso-Tanaka E."/>
            <person name="Takahashi Y."/>
            <person name="Iseki K."/>
            <person name="Muto C."/>
            <person name="Satou K."/>
            <person name="Teruya K."/>
            <person name="Shiroma A."/>
            <person name="Shimoji M."/>
            <person name="Hirano T."/>
            <person name="Itoh T."/>
            <person name="Kaga A."/>
            <person name="Tomooka N."/>
        </authorList>
    </citation>
    <scope>NUCLEOTIDE SEQUENCE [LARGE SCALE GENOMIC DNA]</scope>
    <source>
        <strain evidence="3">cv. Shumari</strain>
    </source>
</reference>
<dbReference type="EMBL" id="AP015044">
    <property type="protein sequence ID" value="BAU02113.1"/>
    <property type="molecule type" value="Genomic_DNA"/>
</dbReference>
<sequence length="158" mass="16812">MLLTCSSHPLCITNKITATPFRFATSSLTFTLPLKQHKLHSTTTASSAATFTAFVTLSTTAAAHEGSAAIASLPSAHVATTASTLRHLSAVFADEQSRNNFETNSTTPQLTSSTFAERVTEMTPRNNKTASRNSSPPSFKKPATEDNSPCVSAIDFED</sequence>
<protein>
    <submittedName>
        <fullName evidence="2">Uncharacterized protein</fullName>
    </submittedName>
</protein>
<evidence type="ECO:0000256" key="1">
    <source>
        <dbReference type="SAM" id="MobiDB-lite"/>
    </source>
</evidence>
<feature type="compositionally biased region" description="Polar residues" evidence="1">
    <location>
        <begin position="123"/>
        <end position="137"/>
    </location>
</feature>
<gene>
    <name evidence="2" type="primary">Vigan.11G154200</name>
    <name evidence="2" type="ORF">VIGAN_11154200</name>
</gene>
<dbReference type="Proteomes" id="UP000291084">
    <property type="component" value="Chromosome 11"/>
</dbReference>
<feature type="region of interest" description="Disordered" evidence="1">
    <location>
        <begin position="99"/>
        <end position="158"/>
    </location>
</feature>
<name>A0A0S3TAZ6_PHAAN</name>